<evidence type="ECO:0000313" key="4">
    <source>
        <dbReference type="Proteomes" id="UP001049176"/>
    </source>
</evidence>
<comment type="caution">
    <text evidence="3">The sequence shown here is derived from an EMBL/GenBank/DDBJ whole genome shotgun (WGS) entry which is preliminary data.</text>
</comment>
<dbReference type="Gene3D" id="3.90.1300.10">
    <property type="entry name" value="Amidase signature (AS) domain"/>
    <property type="match status" value="1"/>
</dbReference>
<dbReference type="OrthoDB" id="1879366at2759"/>
<dbReference type="InterPro" id="IPR020556">
    <property type="entry name" value="Amidase_CS"/>
</dbReference>
<keyword evidence="4" id="KW-1185">Reference proteome</keyword>
<dbReference type="InterPro" id="IPR023631">
    <property type="entry name" value="Amidase_dom"/>
</dbReference>
<sequence>MPPTTHDLSEIERRLGFSTKSEDVQDYLQLLASTDAAIQDVLSMSDCTPLVDLQRFPRSDIHIPTDEDNPHQGWACKVTVNGTSEGILKGRKICLKDTICLAKAPCHFGTAVIEDFVPDIDATVVTRILEKGGIIVGKATCEDLSHGAASFTSQNGPVQNPYAHGFSAGGSSSGCGALIGSGEVEMGVGGDQGGSIRIPAALCGIVGLKPTFGLVPYTGVLSSEAALDHIGPMARTVPDTALILQSIAGYDGIDDRQLGAPAPDNLPSYIAATTNLSPLNPLIGIKIGVLKEGFSSSYLAPDVETVVRAAIDRFTSLGATVIDVSVPDHPKATSVMHVVNKLGSSQARLGRANSRRGLYINDFLDKLLPWDQEKWDKVHSFVRGYIFDLSIEPDFSCLLLIRTAISGEYGFTKYPSAYGRAMNLVRKLKDDYDAVLRDVDVLVMPTVPVTARRHAPPGAGPLVCAKTTAGLVDNTAVFNGTGHPALSIPVGFGSPGVQDILHPEDEGIRLPVGMQIVGPWFQEEICLRVGAAWEAAWDWKAGDVKGSV</sequence>
<dbReference type="Proteomes" id="UP001049176">
    <property type="component" value="Chromosome 3"/>
</dbReference>
<evidence type="ECO:0000259" key="2">
    <source>
        <dbReference type="Pfam" id="PF01425"/>
    </source>
</evidence>
<dbReference type="RefSeq" id="XP_043012289.1">
    <property type="nucleotide sequence ID" value="XM_043151196.1"/>
</dbReference>
<dbReference type="Pfam" id="PF01425">
    <property type="entry name" value="Amidase"/>
    <property type="match status" value="1"/>
</dbReference>
<dbReference type="SUPFAM" id="SSF75304">
    <property type="entry name" value="Amidase signature (AS) enzymes"/>
    <property type="match status" value="1"/>
</dbReference>
<dbReference type="InterPro" id="IPR000120">
    <property type="entry name" value="Amidase"/>
</dbReference>
<reference evidence="3" key="1">
    <citation type="journal article" date="2021" name="Genome Biol. Evol.">
        <title>The assembled and annotated genome of the fairy-ring fungus Marasmius oreades.</title>
        <authorList>
            <person name="Hiltunen M."/>
            <person name="Ament-Velasquez S.L."/>
            <person name="Johannesson H."/>
        </authorList>
    </citation>
    <scope>NUCLEOTIDE SEQUENCE</scope>
    <source>
        <strain evidence="3">03SP1</strain>
    </source>
</reference>
<evidence type="ECO:0000256" key="1">
    <source>
        <dbReference type="ARBA" id="ARBA00009199"/>
    </source>
</evidence>
<dbReference type="PANTHER" id="PTHR11895">
    <property type="entry name" value="TRANSAMIDASE"/>
    <property type="match status" value="1"/>
</dbReference>
<organism evidence="3 4">
    <name type="scientific">Marasmius oreades</name>
    <name type="common">fairy-ring Marasmius</name>
    <dbReference type="NCBI Taxonomy" id="181124"/>
    <lineage>
        <taxon>Eukaryota</taxon>
        <taxon>Fungi</taxon>
        <taxon>Dikarya</taxon>
        <taxon>Basidiomycota</taxon>
        <taxon>Agaricomycotina</taxon>
        <taxon>Agaricomycetes</taxon>
        <taxon>Agaricomycetidae</taxon>
        <taxon>Agaricales</taxon>
        <taxon>Marasmiineae</taxon>
        <taxon>Marasmiaceae</taxon>
        <taxon>Marasmius</taxon>
    </lineage>
</organism>
<name>A0A9P7S5K3_9AGAR</name>
<gene>
    <name evidence="3" type="ORF">E1B28_006517</name>
</gene>
<protein>
    <recommendedName>
        <fullName evidence="2">Amidase domain-containing protein</fullName>
    </recommendedName>
</protein>
<dbReference type="GO" id="GO:0003824">
    <property type="term" value="F:catalytic activity"/>
    <property type="evidence" value="ECO:0007669"/>
    <property type="project" value="InterPro"/>
</dbReference>
<dbReference type="EMBL" id="CM032183">
    <property type="protein sequence ID" value="KAG7095819.1"/>
    <property type="molecule type" value="Genomic_DNA"/>
</dbReference>
<dbReference type="InterPro" id="IPR036928">
    <property type="entry name" value="AS_sf"/>
</dbReference>
<evidence type="ECO:0000313" key="3">
    <source>
        <dbReference type="EMBL" id="KAG7095819.1"/>
    </source>
</evidence>
<proteinExistence type="inferred from homology"/>
<dbReference type="GeneID" id="66075593"/>
<accession>A0A9P7S5K3</accession>
<comment type="similarity">
    <text evidence="1">Belongs to the amidase family.</text>
</comment>
<dbReference type="PROSITE" id="PS00571">
    <property type="entry name" value="AMIDASES"/>
    <property type="match status" value="1"/>
</dbReference>
<dbReference type="PANTHER" id="PTHR11895:SF170">
    <property type="entry name" value="AMIDASE"/>
    <property type="match status" value="1"/>
</dbReference>
<feature type="domain" description="Amidase" evidence="2">
    <location>
        <begin position="82"/>
        <end position="527"/>
    </location>
</feature>
<dbReference type="AlphaFoldDB" id="A0A9P7S5K3"/>